<dbReference type="eggNOG" id="COG0835">
    <property type="taxonomic scope" value="Bacteria"/>
</dbReference>
<dbReference type="InterPro" id="IPR036061">
    <property type="entry name" value="CheW-like_dom_sf"/>
</dbReference>
<keyword evidence="3" id="KW-1185">Reference proteome</keyword>
<dbReference type="GO" id="GO:0007165">
    <property type="term" value="P:signal transduction"/>
    <property type="evidence" value="ECO:0007669"/>
    <property type="project" value="InterPro"/>
</dbReference>
<dbReference type="KEGG" id="fpe:Ferpe_0478"/>
<name>H9UAS4_FERPD</name>
<dbReference type="HOGENOM" id="CLU_048995_3_2_0"/>
<dbReference type="PANTHER" id="PTHR22617">
    <property type="entry name" value="CHEMOTAXIS SENSOR HISTIDINE KINASE-RELATED"/>
    <property type="match status" value="1"/>
</dbReference>
<dbReference type="AlphaFoldDB" id="H9UAS4"/>
<gene>
    <name evidence="2" type="ordered locus">Ferpe_0478</name>
</gene>
<evidence type="ECO:0000313" key="2">
    <source>
        <dbReference type="EMBL" id="AFG34617.1"/>
    </source>
</evidence>
<dbReference type="GO" id="GO:0005829">
    <property type="term" value="C:cytosol"/>
    <property type="evidence" value="ECO:0007669"/>
    <property type="project" value="TreeGrafter"/>
</dbReference>
<dbReference type="SMART" id="SM00260">
    <property type="entry name" value="CheW"/>
    <property type="match status" value="1"/>
</dbReference>
<dbReference type="PANTHER" id="PTHR22617:SF23">
    <property type="entry name" value="CHEMOTAXIS PROTEIN CHEW"/>
    <property type="match status" value="1"/>
</dbReference>
<dbReference type="Gene3D" id="2.30.30.40">
    <property type="entry name" value="SH3 Domains"/>
    <property type="match status" value="1"/>
</dbReference>
<dbReference type="Gene3D" id="2.40.50.180">
    <property type="entry name" value="CheA-289, Domain 4"/>
    <property type="match status" value="1"/>
</dbReference>
<dbReference type="GO" id="GO:0006935">
    <property type="term" value="P:chemotaxis"/>
    <property type="evidence" value="ECO:0007669"/>
    <property type="project" value="InterPro"/>
</dbReference>
<accession>H9UAS4</accession>
<dbReference type="InterPro" id="IPR002545">
    <property type="entry name" value="CheW-lke_dom"/>
</dbReference>
<dbReference type="STRING" id="771875.Ferpe_0478"/>
<feature type="domain" description="CheW-like" evidence="1">
    <location>
        <begin position="15"/>
        <end position="152"/>
    </location>
</feature>
<dbReference type="SUPFAM" id="SSF50341">
    <property type="entry name" value="CheW-like"/>
    <property type="match status" value="1"/>
</dbReference>
<dbReference type="PATRIC" id="fig|771875.3.peg.487"/>
<dbReference type="Pfam" id="PF01584">
    <property type="entry name" value="CheW"/>
    <property type="match status" value="1"/>
</dbReference>
<reference evidence="2" key="1">
    <citation type="submission" date="2012-03" db="EMBL/GenBank/DDBJ databases">
        <title>Complete sequence of Fervidobacterium pennivorans DSM 9078.</title>
        <authorList>
            <consortium name="US DOE Joint Genome Institute"/>
            <person name="Lucas S."/>
            <person name="Han J."/>
            <person name="Lapidus A."/>
            <person name="Cheng J.-F."/>
            <person name="Goodwin L."/>
            <person name="Pitluck S."/>
            <person name="Peters L."/>
            <person name="Ovchinnikova G."/>
            <person name="Lu M."/>
            <person name="Detter J.C."/>
            <person name="Han C."/>
            <person name="Tapia R."/>
            <person name="Land M."/>
            <person name="Hauser L."/>
            <person name="Kyrpides N."/>
            <person name="Ivanova N."/>
            <person name="Pagani I."/>
            <person name="Noll K.M."/>
            <person name="Woyke T."/>
        </authorList>
    </citation>
    <scope>NUCLEOTIDE SEQUENCE</scope>
    <source>
        <strain evidence="2">DSM 9078</strain>
    </source>
</reference>
<proteinExistence type="predicted"/>
<dbReference type="EMBL" id="CP003260">
    <property type="protein sequence ID" value="AFG34617.1"/>
    <property type="molecule type" value="Genomic_DNA"/>
</dbReference>
<protein>
    <submittedName>
        <fullName evidence="2">Chemotaxis signal transduction protein</fullName>
    </submittedName>
</protein>
<dbReference type="PROSITE" id="PS50851">
    <property type="entry name" value="CHEW"/>
    <property type="match status" value="1"/>
</dbReference>
<organism evidence="2 3">
    <name type="scientific">Fervidobacterium pennivorans (strain DSM 9078 / Ven5)</name>
    <dbReference type="NCBI Taxonomy" id="771875"/>
    <lineage>
        <taxon>Bacteria</taxon>
        <taxon>Thermotogati</taxon>
        <taxon>Thermotogota</taxon>
        <taxon>Thermotogae</taxon>
        <taxon>Thermotogales</taxon>
        <taxon>Fervidobacteriaceae</taxon>
        <taxon>Fervidobacterium</taxon>
    </lineage>
</organism>
<dbReference type="InterPro" id="IPR039315">
    <property type="entry name" value="CheW"/>
</dbReference>
<evidence type="ECO:0000313" key="3">
    <source>
        <dbReference type="Proteomes" id="UP000007384"/>
    </source>
</evidence>
<dbReference type="Proteomes" id="UP000007384">
    <property type="component" value="Chromosome"/>
</dbReference>
<evidence type="ECO:0000259" key="1">
    <source>
        <dbReference type="PROSITE" id="PS50851"/>
    </source>
</evidence>
<sequence length="156" mass="17341">MNGLKGVNIVADNMEFEVLVFKALNQEMAIGVEMVEIVIEKTEITPVPRAKKIIEGVINLRGKIVPVISLPMLLANESNTEYKKIIIAKVEDVEFGLMVDEVVGVMRVRSEELETNLGKMNTYGKKAKGLIKKDARLIVYLNLEEIVKEIVGSEVA</sequence>